<dbReference type="Gene3D" id="2.120.10.30">
    <property type="entry name" value="TolB, C-terminal domain"/>
    <property type="match status" value="1"/>
</dbReference>
<evidence type="ECO:0000313" key="3">
    <source>
        <dbReference type="EMBL" id="MEE3850588.1"/>
    </source>
</evidence>
<sequence length="323" mass="33846">MTSIAAGCVAAFAATVVAAAGHASPVDAQTHRATWMPPCAQAGPPKVLTQDIATFEGGDFDDKGRMVVSNWLGSNMHRMDKPGRTQVINPFVLFPLGVVNNRDGRMVVGNGITTLTPFSQFIPSGQLMSMHPDNGSFQGYARQFVSQGNGLTRGPDGSIYASNDLAASLDKILPNGHVIKGFYQGSGTNGGTVSRDGTTLYVTETFTVDAKVIAIDTTTGRGHVYWRPPAHLALAHLDDVKRDGAGNLYVAAWGAGQVWRISADGRSACVLMAGELLPAGLVVGKEGTRFAPHSLFVLTHGGRIVEIPHAVPTPRAATTSGAG</sequence>
<feature type="chain" id="PRO_5046984796" evidence="1">
    <location>
        <begin position="29"/>
        <end position="323"/>
    </location>
</feature>
<dbReference type="Pfam" id="PF08450">
    <property type="entry name" value="SGL"/>
    <property type="match status" value="1"/>
</dbReference>
<feature type="domain" description="SMP-30/Gluconolactonase/LRE-like region" evidence="2">
    <location>
        <begin position="167"/>
        <end position="267"/>
    </location>
</feature>
<keyword evidence="4" id="KW-1185">Reference proteome</keyword>
<evidence type="ECO:0000259" key="2">
    <source>
        <dbReference type="Pfam" id="PF08450"/>
    </source>
</evidence>
<reference evidence="3 4" key="1">
    <citation type="submission" date="2024-01" db="EMBL/GenBank/DDBJ databases">
        <title>Draft genome sequence of Gordonia sp. LSe1-13.</title>
        <authorList>
            <person name="Suphannarot A."/>
            <person name="Mingma R."/>
        </authorList>
    </citation>
    <scope>NUCLEOTIDE SEQUENCE [LARGE SCALE GENOMIC DNA]</scope>
    <source>
        <strain evidence="3 4">LSe1-13</strain>
    </source>
</reference>
<dbReference type="InterPro" id="IPR013658">
    <property type="entry name" value="SGL"/>
</dbReference>
<evidence type="ECO:0000256" key="1">
    <source>
        <dbReference type="SAM" id="SignalP"/>
    </source>
</evidence>
<accession>A0ABU7MCN7</accession>
<name>A0ABU7MCN7_9ACTN</name>
<dbReference type="RefSeq" id="WP_330432224.1">
    <property type="nucleotide sequence ID" value="NZ_JAZDUF010000002.1"/>
</dbReference>
<protein>
    <submittedName>
        <fullName evidence="3">SMP-30/gluconolactonase/LRE family protein</fullName>
    </submittedName>
</protein>
<keyword evidence="1" id="KW-0732">Signal</keyword>
<dbReference type="Proteomes" id="UP001347146">
    <property type="component" value="Unassembled WGS sequence"/>
</dbReference>
<feature type="signal peptide" evidence="1">
    <location>
        <begin position="1"/>
        <end position="28"/>
    </location>
</feature>
<dbReference type="EMBL" id="JAZDUF010000002">
    <property type="protein sequence ID" value="MEE3850588.1"/>
    <property type="molecule type" value="Genomic_DNA"/>
</dbReference>
<evidence type="ECO:0000313" key="4">
    <source>
        <dbReference type="Proteomes" id="UP001347146"/>
    </source>
</evidence>
<proteinExistence type="predicted"/>
<organism evidence="3 4">
    <name type="scientific">Gordonia sesuvii</name>
    <dbReference type="NCBI Taxonomy" id="3116777"/>
    <lineage>
        <taxon>Bacteria</taxon>
        <taxon>Bacillati</taxon>
        <taxon>Actinomycetota</taxon>
        <taxon>Actinomycetes</taxon>
        <taxon>Mycobacteriales</taxon>
        <taxon>Gordoniaceae</taxon>
        <taxon>Gordonia</taxon>
    </lineage>
</organism>
<dbReference type="InterPro" id="IPR011042">
    <property type="entry name" value="6-blade_b-propeller_TolB-like"/>
</dbReference>
<gene>
    <name evidence="3" type="ORF">VZC37_09600</name>
</gene>
<dbReference type="SUPFAM" id="SSF63829">
    <property type="entry name" value="Calcium-dependent phosphotriesterase"/>
    <property type="match status" value="1"/>
</dbReference>
<comment type="caution">
    <text evidence="3">The sequence shown here is derived from an EMBL/GenBank/DDBJ whole genome shotgun (WGS) entry which is preliminary data.</text>
</comment>